<dbReference type="GO" id="GO:0060349">
    <property type="term" value="P:bone morphogenesis"/>
    <property type="evidence" value="ECO:0000318"/>
    <property type="project" value="GO_Central"/>
</dbReference>
<dbReference type="InterPro" id="IPR007593">
    <property type="entry name" value="CD225/Dispanin_fam"/>
</dbReference>
<dbReference type="PANTHER" id="PTHR13999">
    <property type="entry name" value="INTERFERON INDUCIBLE TRANSMEMBRANE PROTEIN"/>
    <property type="match status" value="1"/>
</dbReference>
<dbReference type="Pfam" id="PF04505">
    <property type="entry name" value="CD225"/>
    <property type="match status" value="1"/>
</dbReference>
<gene>
    <name evidence="9" type="primary">ifitm5.L</name>
</gene>
<evidence type="ECO:0000256" key="7">
    <source>
        <dbReference type="SAM" id="Phobius"/>
    </source>
</evidence>
<dbReference type="AlphaFoldDB" id="A0A8J1MWL9"/>
<evidence type="ECO:0000256" key="1">
    <source>
        <dbReference type="ARBA" id="ARBA00004370"/>
    </source>
</evidence>
<feature type="transmembrane region" description="Helical" evidence="7">
    <location>
        <begin position="114"/>
        <end position="141"/>
    </location>
</feature>
<evidence type="ECO:0000256" key="4">
    <source>
        <dbReference type="ARBA" id="ARBA00022989"/>
    </source>
</evidence>
<reference evidence="9" key="1">
    <citation type="submission" date="2025-08" db="UniProtKB">
        <authorList>
            <consortium name="RefSeq"/>
        </authorList>
    </citation>
    <scope>IDENTIFICATION</scope>
    <source>
        <strain evidence="9">J_2021</strain>
        <tissue evidence="9">Erythrocytes</tissue>
    </source>
</reference>
<feature type="compositionally biased region" description="Basic and acidic residues" evidence="6">
    <location>
        <begin position="27"/>
        <end position="51"/>
    </location>
</feature>
<dbReference type="KEGG" id="xla:108713820"/>
<sequence>MCGSREVSSSPPLVSGREGEPAAAAERAGHNMDTRYPREEEIVQKEPKKTDSPSTVITVGTPAPIRDHLIWSLCNTLYLNLFCLGFIALIYSIKVRDQKVQGNDQAARRYAKKAHCYNMLATVWNITVPALLLAALIIGIVHLSQVVSGIIDFFGLRGGSGDDEK</sequence>
<keyword evidence="8" id="KW-1185">Reference proteome</keyword>
<dbReference type="CTD" id="108713820"/>
<dbReference type="Proteomes" id="UP000186698">
    <property type="component" value="Chromosome 4L"/>
</dbReference>
<feature type="transmembrane region" description="Helical" evidence="7">
    <location>
        <begin position="69"/>
        <end position="93"/>
    </location>
</feature>
<evidence type="ECO:0000256" key="6">
    <source>
        <dbReference type="SAM" id="MobiDB-lite"/>
    </source>
</evidence>
<evidence type="ECO:0000313" key="8">
    <source>
        <dbReference type="Proteomes" id="UP000186698"/>
    </source>
</evidence>
<feature type="region of interest" description="Disordered" evidence="6">
    <location>
        <begin position="1"/>
        <end position="55"/>
    </location>
</feature>
<accession>A0A8J1MWL9</accession>
<feature type="compositionally biased region" description="Polar residues" evidence="6">
    <location>
        <begin position="1"/>
        <end position="12"/>
    </location>
</feature>
<protein>
    <submittedName>
        <fullName evidence="9">Interferon-induced transmembrane protein 5 isoform X1</fullName>
    </submittedName>
</protein>
<proteinExistence type="inferred from homology"/>
<dbReference type="OrthoDB" id="9882660at2759"/>
<keyword evidence="5 7" id="KW-0472">Membrane</keyword>
<evidence type="ECO:0000256" key="2">
    <source>
        <dbReference type="ARBA" id="ARBA00006843"/>
    </source>
</evidence>
<name>A0A8J1MWL9_XENLA</name>
<evidence type="ECO:0000313" key="9">
    <source>
        <dbReference type="RefSeq" id="XP_041445851.1"/>
    </source>
</evidence>
<evidence type="ECO:0000256" key="3">
    <source>
        <dbReference type="ARBA" id="ARBA00022692"/>
    </source>
</evidence>
<dbReference type="GO" id="GO:0005886">
    <property type="term" value="C:plasma membrane"/>
    <property type="evidence" value="ECO:0000318"/>
    <property type="project" value="GO_Central"/>
</dbReference>
<dbReference type="GeneID" id="108713820"/>
<organism evidence="8 9">
    <name type="scientific">Xenopus laevis</name>
    <name type="common">African clawed frog</name>
    <dbReference type="NCBI Taxonomy" id="8355"/>
    <lineage>
        <taxon>Eukaryota</taxon>
        <taxon>Metazoa</taxon>
        <taxon>Chordata</taxon>
        <taxon>Craniata</taxon>
        <taxon>Vertebrata</taxon>
        <taxon>Euteleostomi</taxon>
        <taxon>Amphibia</taxon>
        <taxon>Batrachia</taxon>
        <taxon>Anura</taxon>
        <taxon>Pipoidea</taxon>
        <taxon>Pipidae</taxon>
        <taxon>Xenopodinae</taxon>
        <taxon>Xenopus</taxon>
        <taxon>Xenopus</taxon>
    </lineage>
</organism>
<dbReference type="InterPro" id="IPR051517">
    <property type="entry name" value="IFITM_antiviral_protein"/>
</dbReference>
<keyword evidence="3 7" id="KW-0812">Transmembrane</keyword>
<comment type="subcellular location">
    <subcellularLocation>
        <location evidence="1">Membrane</location>
    </subcellularLocation>
</comment>
<dbReference type="GO" id="GO:0030282">
    <property type="term" value="P:bone mineralization"/>
    <property type="evidence" value="ECO:0000318"/>
    <property type="project" value="GO_Central"/>
</dbReference>
<evidence type="ECO:0000256" key="5">
    <source>
        <dbReference type="ARBA" id="ARBA00023136"/>
    </source>
</evidence>
<dbReference type="RefSeq" id="XP_041445851.1">
    <property type="nucleotide sequence ID" value="XM_041589917.1"/>
</dbReference>
<dbReference type="PANTHER" id="PTHR13999:SF10">
    <property type="entry name" value="INTERFERON-INDUCED TRANSMEMBRANE PROTEIN 5"/>
    <property type="match status" value="1"/>
</dbReference>
<comment type="similarity">
    <text evidence="2">Belongs to the CD225/Dispanin family.</text>
</comment>
<keyword evidence="4 7" id="KW-1133">Transmembrane helix</keyword>